<name>O29553_ARCFU</name>
<dbReference type="InterPro" id="IPR008269">
    <property type="entry name" value="Lon_proteolytic"/>
</dbReference>
<dbReference type="GO" id="GO:0006508">
    <property type="term" value="P:proteolysis"/>
    <property type="evidence" value="ECO:0007669"/>
    <property type="project" value="UniProtKB-KW"/>
</dbReference>
<dbReference type="HOGENOM" id="CLU_027628_0_0_2"/>
<comment type="similarity">
    <text evidence="2">Belongs to the peptidase S16 family.</text>
</comment>
<dbReference type="PIR" id="A69338">
    <property type="entry name" value="A69338"/>
</dbReference>
<evidence type="ECO:0000256" key="3">
    <source>
        <dbReference type="SAM" id="Coils"/>
    </source>
</evidence>
<dbReference type="STRING" id="224325.AF_0705"/>
<dbReference type="EMBL" id="AE000782">
    <property type="protein sequence ID" value="AAB90536.1"/>
    <property type="molecule type" value="Genomic_DNA"/>
</dbReference>
<dbReference type="InterPro" id="IPR014721">
    <property type="entry name" value="Ribsml_uS5_D2-typ_fold_subgr"/>
</dbReference>
<dbReference type="OrthoDB" id="15525at2157"/>
<dbReference type="PhylomeDB" id="O29553"/>
<dbReference type="eggNOG" id="arCOG01937">
    <property type="taxonomic scope" value="Archaea"/>
</dbReference>
<dbReference type="Proteomes" id="UP000002199">
    <property type="component" value="Chromosome"/>
</dbReference>
<keyword evidence="3" id="KW-0175">Coiled coil</keyword>
<dbReference type="EnsemblBacteria" id="AAB90536">
    <property type="protein sequence ID" value="AAB90536"/>
    <property type="gene ID" value="AF_0705"/>
</dbReference>
<keyword evidence="2" id="KW-0720">Serine protease</keyword>
<dbReference type="Pfam" id="PF05362">
    <property type="entry name" value="Lon_C"/>
    <property type="match status" value="1"/>
</dbReference>
<sequence>MKSALKILALMLILITPAGAQFENAQKASIKAVAVTSGDQPTGVVINISVIVTPGDGRVFVSTTPYTEIDMQGSAQLAAITACDLLGIDFTKYDFFYIIEAEAPIVGGPSAGGVLTVATVAALKNLTIRDDVYMTGMIYPDGYIGPVGGLKYKLEAAAKNGAKIFLIPQGQRITYVEEKKVRRVGIISYIEVEYKELDLVEYGKKLGVNVYEVATLNDALKFFTGYEIKQPEGQFNIGSYSQILKKLADRMKASLDEVTATSEDAEKLIKKADEFYKEGKYYTATSTYFQAKILKRYEEYKSKIVTAQQFDEEVGKIQNEIDQLKDYLAKEKMGVNSLQIIAAAQERVAEAENLLENAKNAKSDDEALQYLAYAKERVESAKVWLSILPDLKNDYEISKDALKRRAEFYVTQASSLLIYASSLNGNEYLINQGFESLDTAKRLLSEGLYAGAAVMALNSITDASLSIEVTYGKIDDKVEGAREAAMAAISEAEKSLFPVLPAAYFEYAENLDNQYAKLMYYKLSMRLAKLLSLMVSSGGEKELVHAEFNPYTHYTPSGKSTIERIVETPGFEGLAAVTAITAAAIAARRR</sequence>
<dbReference type="GO" id="GO:0012505">
    <property type="term" value="C:endomembrane system"/>
    <property type="evidence" value="ECO:0007669"/>
    <property type="project" value="UniProtKB-SubCell"/>
</dbReference>
<dbReference type="InterPro" id="IPR027065">
    <property type="entry name" value="Lon_Prtase"/>
</dbReference>
<dbReference type="PROSITE" id="PS51786">
    <property type="entry name" value="LON_PROTEOLYTIC"/>
    <property type="match status" value="1"/>
</dbReference>
<dbReference type="PANTHER" id="PTHR10046">
    <property type="entry name" value="ATP DEPENDENT LON PROTEASE FAMILY MEMBER"/>
    <property type="match status" value="1"/>
</dbReference>
<dbReference type="InterPro" id="IPR026371">
    <property type="entry name" value="PGF_CTERM"/>
</dbReference>
<proteinExistence type="inferred from homology"/>
<dbReference type="RefSeq" id="WP_010878208.1">
    <property type="nucleotide sequence ID" value="NC_000917.1"/>
</dbReference>
<dbReference type="GO" id="GO:0005524">
    <property type="term" value="F:ATP binding"/>
    <property type="evidence" value="ECO:0007669"/>
    <property type="project" value="InterPro"/>
</dbReference>
<evidence type="ECO:0000256" key="2">
    <source>
        <dbReference type="PROSITE-ProRule" id="PRU01122"/>
    </source>
</evidence>
<organism evidence="5 6">
    <name type="scientific">Archaeoglobus fulgidus (strain ATCC 49558 / DSM 4304 / JCM 9628 / NBRC 100126 / VC-16)</name>
    <dbReference type="NCBI Taxonomy" id="224325"/>
    <lineage>
        <taxon>Archaea</taxon>
        <taxon>Methanobacteriati</taxon>
        <taxon>Methanobacteriota</taxon>
        <taxon>Archaeoglobi</taxon>
        <taxon>Archaeoglobales</taxon>
        <taxon>Archaeoglobaceae</taxon>
        <taxon>Archaeoglobus</taxon>
    </lineage>
</organism>
<dbReference type="PRINTS" id="PR00830">
    <property type="entry name" value="ENDOLAPTASE"/>
</dbReference>
<dbReference type="SUPFAM" id="SSF54211">
    <property type="entry name" value="Ribosomal protein S5 domain 2-like"/>
    <property type="match status" value="1"/>
</dbReference>
<keyword evidence="2" id="KW-0378">Hydrolase</keyword>
<dbReference type="GO" id="GO:0004252">
    <property type="term" value="F:serine-type endopeptidase activity"/>
    <property type="evidence" value="ECO:0007669"/>
    <property type="project" value="UniProtKB-UniRule"/>
</dbReference>
<keyword evidence="6" id="KW-1185">Reference proteome</keyword>
<dbReference type="GO" id="GO:0004176">
    <property type="term" value="F:ATP-dependent peptidase activity"/>
    <property type="evidence" value="ECO:0007669"/>
    <property type="project" value="UniProtKB-UniRule"/>
</dbReference>
<dbReference type="Pfam" id="PF18204">
    <property type="entry name" value="PGF-CTERM"/>
    <property type="match status" value="1"/>
</dbReference>
<evidence type="ECO:0000313" key="6">
    <source>
        <dbReference type="Proteomes" id="UP000002199"/>
    </source>
</evidence>
<evidence type="ECO:0000259" key="4">
    <source>
        <dbReference type="PROSITE" id="PS51786"/>
    </source>
</evidence>
<feature type="coiled-coil region" evidence="3">
    <location>
        <begin position="307"/>
        <end position="368"/>
    </location>
</feature>
<dbReference type="PaxDb" id="224325-AF_0705"/>
<accession>O29553</accession>
<dbReference type="KEGG" id="afu:AF_0705"/>
<dbReference type="InterPro" id="IPR020568">
    <property type="entry name" value="Ribosomal_Su5_D2-typ_SF"/>
</dbReference>
<dbReference type="GO" id="GO:0030163">
    <property type="term" value="P:protein catabolic process"/>
    <property type="evidence" value="ECO:0007669"/>
    <property type="project" value="InterPro"/>
</dbReference>
<protein>
    <recommendedName>
        <fullName evidence="4">Lon proteolytic domain-containing protein</fullName>
    </recommendedName>
</protein>
<reference evidence="5 6" key="1">
    <citation type="journal article" date="1997" name="Nature">
        <title>The complete genome sequence of the hyperthermophilic, sulphate-reducing archaeon Archaeoglobus fulgidus.</title>
        <authorList>
            <person name="Klenk H.P."/>
            <person name="Clayton R.A."/>
            <person name="Tomb J."/>
            <person name="White O."/>
            <person name="Nelson K.E."/>
            <person name="Ketchum K.A."/>
            <person name="Dodson R.J."/>
            <person name="Gwinn M."/>
            <person name="Hickey E.K."/>
            <person name="Peterson J.D."/>
            <person name="Richardson D.L."/>
            <person name="Kerlavage A.R."/>
            <person name="Graham D.E."/>
            <person name="Kyrpides N.C."/>
            <person name="Fleischmann R.D."/>
            <person name="Quackenbush J."/>
            <person name="Lee N.H."/>
            <person name="Sutton G.G."/>
            <person name="Gill S."/>
            <person name="Kirkness E.F."/>
            <person name="Dougherty B.A."/>
            <person name="McKenney K."/>
            <person name="Adams M.D."/>
            <person name="Loftus B."/>
            <person name="Peterson S."/>
            <person name="Reich C.I."/>
            <person name="McNeil L.K."/>
            <person name="Badger J.H."/>
            <person name="Glodek A."/>
            <person name="Zhou L."/>
            <person name="Overbeek R."/>
            <person name="Gocayne J.D."/>
            <person name="Weidman J.F."/>
            <person name="McDonald L."/>
            <person name="Utterback T."/>
            <person name="Cotton M.D."/>
            <person name="Spriggs T."/>
            <person name="Artiach P."/>
            <person name="Kaine B.P."/>
            <person name="Sykes S.M."/>
            <person name="Sadow P.W."/>
            <person name="D'Andrea K.P."/>
            <person name="Bowman C."/>
            <person name="Fujii C."/>
            <person name="Garland S.A."/>
            <person name="Mason T.M."/>
            <person name="Olsen G.J."/>
            <person name="Fraser C.M."/>
            <person name="Smith H.O."/>
            <person name="Woese C.R."/>
            <person name="Venter J.C."/>
        </authorList>
    </citation>
    <scope>NUCLEOTIDE SEQUENCE [LARGE SCALE GENOMIC DNA]</scope>
    <source>
        <strain evidence="6">ATCC 49558 / DSM 4304 / JCM 9628 / NBRC 100126 / VC-16</strain>
    </source>
</reference>
<keyword evidence="2" id="KW-0645">Protease</keyword>
<feature type="domain" description="Lon proteolytic" evidence="4">
    <location>
        <begin position="24"/>
        <end position="226"/>
    </location>
</feature>
<gene>
    <name evidence="5" type="ordered locus">AF_0705</name>
</gene>
<feature type="active site" evidence="2">
    <location>
        <position position="153"/>
    </location>
</feature>
<dbReference type="Gene3D" id="3.30.230.10">
    <property type="match status" value="1"/>
</dbReference>
<dbReference type="AlphaFoldDB" id="O29553"/>
<dbReference type="GeneID" id="1483923"/>
<comment type="subcellular location">
    <subcellularLocation>
        <location evidence="1">Endomembrane system</location>
        <topology evidence="1">Multi-pass membrane protein</topology>
    </subcellularLocation>
</comment>
<feature type="active site" evidence="2">
    <location>
        <position position="110"/>
    </location>
</feature>
<dbReference type="MEROPS" id="S16.A12"/>
<evidence type="ECO:0000256" key="1">
    <source>
        <dbReference type="ARBA" id="ARBA00004127"/>
    </source>
</evidence>
<evidence type="ECO:0000313" key="5">
    <source>
        <dbReference type="EMBL" id="AAB90536.1"/>
    </source>
</evidence>